<proteinExistence type="predicted"/>
<dbReference type="RefSeq" id="WP_147237250.1">
    <property type="nucleotide sequence ID" value="NZ_JAZHFZ010000043.1"/>
</dbReference>
<organism evidence="6 7">
    <name type="scientific">Paraburkholderia azotifigens</name>
    <dbReference type="NCBI Taxonomy" id="2057004"/>
    <lineage>
        <taxon>Bacteria</taxon>
        <taxon>Pseudomonadati</taxon>
        <taxon>Pseudomonadota</taxon>
        <taxon>Betaproteobacteria</taxon>
        <taxon>Burkholderiales</taxon>
        <taxon>Burkholderiaceae</taxon>
        <taxon>Paraburkholderia</taxon>
    </lineage>
</organism>
<dbReference type="SUPFAM" id="SSF46689">
    <property type="entry name" value="Homeodomain-like"/>
    <property type="match status" value="1"/>
</dbReference>
<evidence type="ECO:0000313" key="8">
    <source>
        <dbReference type="Proteomes" id="UP001481677"/>
    </source>
</evidence>
<accession>A0A5C6V524</accession>
<sequence>MPRNASASSAHPRETKEAPTRRQQLAAKTRERIFRIAIKEFADKGFSGARVEGIASRAKVNIRMIYHYFGGKEMLYVEVLEHVLARLREAELTVALDVQTVEPVAGIVQLYDFIEGHFAAHPELLCLLSWENLNRARYLKRSKAIPEMSSPVLDKLRTLLKRGEAARTLRKGIDPLHMYVTLVSLAYFHKSNAYTLSRMFATEMLEPSWQAAHKAQAHELVRAFLAGARVPELAAHP</sequence>
<dbReference type="AlphaFoldDB" id="A0A5C6V524"/>
<dbReference type="PANTHER" id="PTHR30328">
    <property type="entry name" value="TRANSCRIPTIONAL REPRESSOR"/>
    <property type="match status" value="1"/>
</dbReference>
<dbReference type="EMBL" id="VOQS01000005">
    <property type="protein sequence ID" value="TXC79586.1"/>
    <property type="molecule type" value="Genomic_DNA"/>
</dbReference>
<dbReference type="SUPFAM" id="SSF48498">
    <property type="entry name" value="Tetracyclin repressor-like, C-terminal domain"/>
    <property type="match status" value="1"/>
</dbReference>
<gene>
    <name evidence="6" type="ORF">FRZ40_35035</name>
    <name evidence="5" type="ORF">V4C56_37250</name>
</gene>
<dbReference type="InterPro" id="IPR036271">
    <property type="entry name" value="Tet_transcr_reg_TetR-rel_C_sf"/>
</dbReference>
<dbReference type="InterPro" id="IPR009057">
    <property type="entry name" value="Homeodomain-like_sf"/>
</dbReference>
<feature type="domain" description="HTH tetR-type" evidence="4">
    <location>
        <begin position="27"/>
        <end position="87"/>
    </location>
</feature>
<name>A0A5C6V524_9BURK</name>
<dbReference type="EMBL" id="JAZHGA010000044">
    <property type="protein sequence ID" value="MEM5345259.1"/>
    <property type="molecule type" value="Genomic_DNA"/>
</dbReference>
<dbReference type="Pfam" id="PF17938">
    <property type="entry name" value="TetR_C_29"/>
    <property type="match status" value="1"/>
</dbReference>
<evidence type="ECO:0000313" key="5">
    <source>
        <dbReference type="EMBL" id="MEM5345259.1"/>
    </source>
</evidence>
<evidence type="ECO:0000256" key="1">
    <source>
        <dbReference type="ARBA" id="ARBA00023125"/>
    </source>
</evidence>
<dbReference type="GO" id="GO:0003677">
    <property type="term" value="F:DNA binding"/>
    <property type="evidence" value="ECO:0007669"/>
    <property type="project" value="UniProtKB-UniRule"/>
</dbReference>
<dbReference type="PROSITE" id="PS50977">
    <property type="entry name" value="HTH_TETR_2"/>
    <property type="match status" value="1"/>
</dbReference>
<dbReference type="InterPro" id="IPR050109">
    <property type="entry name" value="HTH-type_TetR-like_transc_reg"/>
</dbReference>
<dbReference type="InterPro" id="IPR041474">
    <property type="entry name" value="NicS_C"/>
</dbReference>
<evidence type="ECO:0000259" key="4">
    <source>
        <dbReference type="PROSITE" id="PS50977"/>
    </source>
</evidence>
<reference evidence="5 8" key="3">
    <citation type="submission" date="2024-01" db="EMBL/GenBank/DDBJ databases">
        <title>The diversity of rhizobia nodulating Mimosa spp. in eleven states of Brazil covering several biomes is determined by host plant, location, and edaphic factors.</title>
        <authorList>
            <person name="Rouws L."/>
            <person name="Barauna A."/>
            <person name="Beukes C."/>
            <person name="De Faria S.M."/>
            <person name="Gross E."/>
            <person name="Dos Reis Junior F.B."/>
            <person name="Simon M."/>
            <person name="Maluk M."/>
            <person name="Odee D.W."/>
            <person name="Kenicer G."/>
            <person name="Young J.P.W."/>
            <person name="Reis V.M."/>
            <person name="Zilli J."/>
            <person name="James E.K."/>
        </authorList>
    </citation>
    <scope>NUCLEOTIDE SEQUENCE [LARGE SCALE GENOMIC DNA]</scope>
    <source>
        <strain evidence="5 8">JPY530</strain>
    </source>
</reference>
<comment type="caution">
    <text evidence="6">The sequence shown here is derived from an EMBL/GenBank/DDBJ whole genome shotgun (WGS) entry which is preliminary data.</text>
</comment>
<dbReference type="Proteomes" id="UP000321776">
    <property type="component" value="Unassembled WGS sequence"/>
</dbReference>
<feature type="compositionally biased region" description="Basic and acidic residues" evidence="3">
    <location>
        <begin position="11"/>
        <end position="20"/>
    </location>
</feature>
<dbReference type="PANTHER" id="PTHR30328:SF54">
    <property type="entry name" value="HTH-TYPE TRANSCRIPTIONAL REPRESSOR SCO4008"/>
    <property type="match status" value="1"/>
</dbReference>
<reference evidence="6" key="2">
    <citation type="submission" date="2019-08" db="EMBL/GenBank/DDBJ databases">
        <authorList>
            <person name="Im W.-T."/>
        </authorList>
    </citation>
    <scope>NUCLEOTIDE SEQUENCE</scope>
    <source>
        <strain evidence="6">NF 2-5-3</strain>
    </source>
</reference>
<feature type="region of interest" description="Disordered" evidence="3">
    <location>
        <begin position="1"/>
        <end position="24"/>
    </location>
</feature>
<dbReference type="Proteomes" id="UP001481677">
    <property type="component" value="Unassembled WGS sequence"/>
</dbReference>
<dbReference type="InterPro" id="IPR001647">
    <property type="entry name" value="HTH_TetR"/>
</dbReference>
<dbReference type="Gene3D" id="1.10.357.10">
    <property type="entry name" value="Tetracycline Repressor, domain 2"/>
    <property type="match status" value="1"/>
</dbReference>
<protein>
    <submittedName>
        <fullName evidence="5">TetR family transcriptional regulator</fullName>
    </submittedName>
    <submittedName>
        <fullName evidence="6">TetR/AcrR family transcriptional regulator</fullName>
    </submittedName>
</protein>
<feature type="DNA-binding region" description="H-T-H motif" evidence="2">
    <location>
        <begin position="50"/>
        <end position="69"/>
    </location>
</feature>
<evidence type="ECO:0000256" key="3">
    <source>
        <dbReference type="SAM" id="MobiDB-lite"/>
    </source>
</evidence>
<reference evidence="6 7" key="1">
    <citation type="journal article" date="2018" name="Int. J. Syst. Evol. Microbiol.">
        <title>Paraburkholderia azotifigens sp. nov., a nitrogen-fixing bacterium isolated from paddy soil.</title>
        <authorList>
            <person name="Choi G.M."/>
            <person name="Im W.T."/>
        </authorList>
    </citation>
    <scope>NUCLEOTIDE SEQUENCE [LARGE SCALE GENOMIC DNA]</scope>
    <source>
        <strain evidence="6 7">NF 2-5-3</strain>
    </source>
</reference>
<keyword evidence="1 2" id="KW-0238">DNA-binding</keyword>
<dbReference type="Pfam" id="PF00440">
    <property type="entry name" value="TetR_N"/>
    <property type="match status" value="1"/>
</dbReference>
<evidence type="ECO:0000256" key="2">
    <source>
        <dbReference type="PROSITE-ProRule" id="PRU00335"/>
    </source>
</evidence>
<evidence type="ECO:0000313" key="7">
    <source>
        <dbReference type="Proteomes" id="UP000321776"/>
    </source>
</evidence>
<keyword evidence="8" id="KW-1185">Reference proteome</keyword>
<evidence type="ECO:0000313" key="6">
    <source>
        <dbReference type="EMBL" id="TXC79586.1"/>
    </source>
</evidence>